<evidence type="ECO:0000256" key="9">
    <source>
        <dbReference type="ARBA" id="ARBA00030717"/>
    </source>
</evidence>
<proteinExistence type="inferred from homology"/>
<dbReference type="OrthoDB" id="9768878at2"/>
<dbReference type="PANTHER" id="PTHR43172:SF1">
    <property type="entry name" value="ADENYLOSUCCINATE LYASE"/>
    <property type="match status" value="1"/>
</dbReference>
<dbReference type="KEGG" id="mbd:MEBOL_001163"/>
<accession>A0A250I934</accession>
<evidence type="ECO:0000256" key="8">
    <source>
        <dbReference type="ARBA" id="ARBA00024477"/>
    </source>
</evidence>
<evidence type="ECO:0000256" key="1">
    <source>
        <dbReference type="ARBA" id="ARBA00004706"/>
    </source>
</evidence>
<comment type="similarity">
    <text evidence="3 12">Belongs to the lyase 1 family. Adenylosuccinate lyase subfamily.</text>
</comment>
<evidence type="ECO:0000256" key="2">
    <source>
        <dbReference type="ARBA" id="ARBA00004734"/>
    </source>
</evidence>
<dbReference type="InterPro" id="IPR024083">
    <property type="entry name" value="Fumarase/histidase_N"/>
</dbReference>
<dbReference type="GO" id="GO:0006189">
    <property type="term" value="P:'de novo' IMP biosynthetic process"/>
    <property type="evidence" value="ECO:0007669"/>
    <property type="project" value="UniProtKB-UniPathway"/>
</dbReference>
<comment type="pathway">
    <text evidence="2 12">Purine metabolism; AMP biosynthesis via de novo pathway; AMP from IMP: step 2/2.</text>
</comment>
<dbReference type="FunFam" id="1.10.40.30:FF:000007">
    <property type="entry name" value="Adenylosuccinate lyase"/>
    <property type="match status" value="1"/>
</dbReference>
<dbReference type="GO" id="GO:0005829">
    <property type="term" value="C:cytosol"/>
    <property type="evidence" value="ECO:0007669"/>
    <property type="project" value="TreeGrafter"/>
</dbReference>
<evidence type="ECO:0000313" key="14">
    <source>
        <dbReference type="EMBL" id="ATB27718.1"/>
    </source>
</evidence>
<dbReference type="Pfam" id="PF10397">
    <property type="entry name" value="ADSL_C"/>
    <property type="match status" value="1"/>
</dbReference>
<dbReference type="InterPro" id="IPR004769">
    <property type="entry name" value="Pur_lyase"/>
</dbReference>
<comment type="catalytic activity">
    <reaction evidence="10">
        <text>N(6)-(1,2-dicarboxyethyl)-AMP = fumarate + AMP</text>
        <dbReference type="Rhea" id="RHEA:16853"/>
        <dbReference type="ChEBI" id="CHEBI:29806"/>
        <dbReference type="ChEBI" id="CHEBI:57567"/>
        <dbReference type="ChEBI" id="CHEBI:456215"/>
        <dbReference type="EC" id="4.3.2.2"/>
    </reaction>
    <physiologicalReaction direction="left-to-right" evidence="10">
        <dbReference type="Rhea" id="RHEA:16854"/>
    </physiologicalReaction>
</comment>
<dbReference type="InterPro" id="IPR008948">
    <property type="entry name" value="L-Aspartase-like"/>
</dbReference>
<dbReference type="EC" id="4.3.2.2" evidence="4 11"/>
<evidence type="ECO:0000256" key="11">
    <source>
        <dbReference type="NCBIfam" id="TIGR00928"/>
    </source>
</evidence>
<dbReference type="PRINTS" id="PR00145">
    <property type="entry name" value="ARGSUCLYASE"/>
</dbReference>
<dbReference type="NCBIfam" id="TIGR00928">
    <property type="entry name" value="purB"/>
    <property type="match status" value="1"/>
</dbReference>
<keyword evidence="15" id="KW-1185">Reference proteome</keyword>
<dbReference type="Proteomes" id="UP000217289">
    <property type="component" value="Chromosome"/>
</dbReference>
<keyword evidence="7 12" id="KW-0456">Lyase</keyword>
<dbReference type="PROSITE" id="PS00163">
    <property type="entry name" value="FUMARATE_LYASES"/>
    <property type="match status" value="1"/>
</dbReference>
<dbReference type="Pfam" id="PF00206">
    <property type="entry name" value="Lyase_1"/>
    <property type="match status" value="1"/>
</dbReference>
<dbReference type="InterPro" id="IPR020557">
    <property type="entry name" value="Fumarate_lyase_CS"/>
</dbReference>
<evidence type="ECO:0000256" key="12">
    <source>
        <dbReference type="RuleBase" id="RU361172"/>
    </source>
</evidence>
<dbReference type="Gene3D" id="1.10.40.30">
    <property type="entry name" value="Fumarase/aspartase (C-terminal domain)"/>
    <property type="match status" value="1"/>
</dbReference>
<evidence type="ECO:0000313" key="15">
    <source>
        <dbReference type="Proteomes" id="UP000217289"/>
    </source>
</evidence>
<comment type="catalytic activity">
    <reaction evidence="8">
        <text>(2S)-2-[5-amino-1-(5-phospho-beta-D-ribosyl)imidazole-4-carboxamido]succinate = 5-amino-1-(5-phospho-beta-D-ribosyl)imidazole-4-carboxamide + fumarate</text>
        <dbReference type="Rhea" id="RHEA:23920"/>
        <dbReference type="ChEBI" id="CHEBI:29806"/>
        <dbReference type="ChEBI" id="CHEBI:58443"/>
        <dbReference type="ChEBI" id="CHEBI:58475"/>
        <dbReference type="EC" id="4.3.2.2"/>
    </reaction>
    <physiologicalReaction direction="left-to-right" evidence="8">
        <dbReference type="Rhea" id="RHEA:23921"/>
    </physiologicalReaction>
</comment>
<dbReference type="UniPathway" id="UPA00074">
    <property type="reaction ID" value="UER00132"/>
</dbReference>
<dbReference type="PRINTS" id="PR00149">
    <property type="entry name" value="FUMRATELYASE"/>
</dbReference>
<dbReference type="Gene3D" id="1.20.200.10">
    <property type="entry name" value="Fumarase/aspartase (Central domain)"/>
    <property type="match status" value="1"/>
</dbReference>
<evidence type="ECO:0000259" key="13">
    <source>
        <dbReference type="SMART" id="SM00998"/>
    </source>
</evidence>
<evidence type="ECO:0000256" key="6">
    <source>
        <dbReference type="ARBA" id="ARBA00022755"/>
    </source>
</evidence>
<dbReference type="CDD" id="cd01360">
    <property type="entry name" value="Adenylsuccinate_lyase_1"/>
    <property type="match status" value="1"/>
</dbReference>
<dbReference type="GO" id="GO:0044208">
    <property type="term" value="P:'de novo' AMP biosynthetic process"/>
    <property type="evidence" value="ECO:0007669"/>
    <property type="project" value="UniProtKB-UniPathway"/>
</dbReference>
<evidence type="ECO:0000256" key="4">
    <source>
        <dbReference type="ARBA" id="ARBA00012339"/>
    </source>
</evidence>
<dbReference type="AlphaFoldDB" id="A0A250I934"/>
<dbReference type="RefSeq" id="WP_095976479.1">
    <property type="nucleotide sequence ID" value="NZ_CP022163.1"/>
</dbReference>
<keyword evidence="6 12" id="KW-0658">Purine biosynthesis</keyword>
<evidence type="ECO:0000256" key="7">
    <source>
        <dbReference type="ARBA" id="ARBA00023239"/>
    </source>
</evidence>
<dbReference type="InterPro" id="IPR000362">
    <property type="entry name" value="Fumarate_lyase_fam"/>
</dbReference>
<sequence length="437" mass="48983">MIPRYSRKEMSSLWTDVARLRRWRDVELAALEGMVESGIAPREALQDCLARAGDFTEADAARIEEIERTTKHDVIAFLTFMEERIGPSARWLHLGMTSSDVLDTSLGMALREAADLILQGVARAMAAVEKRAFEHQRTVMMGRSHGIHAEPITFGHKLAIWYDELRRAKVRLEHARDTISVGMISGAVGTFAHLPPAVEVFTCRKLGLSPAPASSQVIQRDRHAEYFSALALLGASLEKFAVEIRHLQRTEVREAEEPFTAGQKGSSAMPHKRNPILSENLTGLARLLRGYAVSALEDVALWHERDISHSSVERVIGPDATIVADFMLHRFAGLMENLRVYPEQMKKNLELLGGVVNSQRILLELARKGMDRQAAYVIVQRNAMHMFEHGGTFRDALARDADLLAVMTPAEIEECFSADYHLKHVEEIFQRVFGRSA</sequence>
<name>A0A250I934_9BACT</name>
<protein>
    <recommendedName>
        <fullName evidence="5 11">Adenylosuccinate lyase</fullName>
        <shortName evidence="12">ASL</shortName>
        <ecNumber evidence="4 11">4.3.2.2</ecNumber>
    </recommendedName>
    <alternativeName>
        <fullName evidence="9 12">Adenylosuccinase</fullName>
    </alternativeName>
</protein>
<dbReference type="GO" id="GO:0070626">
    <property type="term" value="F:(S)-2-(5-amino-1-(5-phospho-D-ribosyl)imidazole-4-carboxamido) succinate lyase (fumarate-forming) activity"/>
    <property type="evidence" value="ECO:0007669"/>
    <property type="project" value="TreeGrafter"/>
</dbReference>
<dbReference type="PANTHER" id="PTHR43172">
    <property type="entry name" value="ADENYLOSUCCINATE LYASE"/>
    <property type="match status" value="1"/>
</dbReference>
<comment type="pathway">
    <text evidence="1 12">Purine metabolism; IMP biosynthesis via de novo pathway; 5-amino-1-(5-phospho-D-ribosyl)imidazole-4-carboxamide from 5-amino-1-(5-phospho-D-ribosyl)imidazole-4-carboxylate: step 2/2.</text>
</comment>
<evidence type="ECO:0000256" key="5">
    <source>
        <dbReference type="ARBA" id="ARBA00017058"/>
    </source>
</evidence>
<organism evidence="14 15">
    <name type="scientific">Melittangium boletus DSM 14713</name>
    <dbReference type="NCBI Taxonomy" id="1294270"/>
    <lineage>
        <taxon>Bacteria</taxon>
        <taxon>Pseudomonadati</taxon>
        <taxon>Myxococcota</taxon>
        <taxon>Myxococcia</taxon>
        <taxon>Myxococcales</taxon>
        <taxon>Cystobacterineae</taxon>
        <taxon>Archangiaceae</taxon>
        <taxon>Melittangium</taxon>
    </lineage>
</organism>
<dbReference type="SMART" id="SM00998">
    <property type="entry name" value="ADSL_C"/>
    <property type="match status" value="1"/>
</dbReference>
<dbReference type="UniPathway" id="UPA00075">
    <property type="reaction ID" value="UER00336"/>
</dbReference>
<gene>
    <name evidence="14" type="ORF">MEBOL_001163</name>
</gene>
<dbReference type="SUPFAM" id="SSF48557">
    <property type="entry name" value="L-aspartase-like"/>
    <property type="match status" value="1"/>
</dbReference>
<reference evidence="14 15" key="1">
    <citation type="submission" date="2017-06" db="EMBL/GenBank/DDBJ databases">
        <authorList>
            <person name="Kim H.J."/>
            <person name="Triplett B.A."/>
        </authorList>
    </citation>
    <scope>NUCLEOTIDE SEQUENCE [LARGE SCALE GENOMIC DNA]</scope>
    <source>
        <strain evidence="14 15">DSM 14713</strain>
    </source>
</reference>
<dbReference type="GO" id="GO:0004018">
    <property type="term" value="F:N6-(1,2-dicarboxyethyl)AMP AMP-lyase (fumarate-forming) activity"/>
    <property type="evidence" value="ECO:0007669"/>
    <property type="project" value="UniProtKB-UniRule"/>
</dbReference>
<evidence type="ECO:0000256" key="10">
    <source>
        <dbReference type="ARBA" id="ARBA00049115"/>
    </source>
</evidence>
<dbReference type="FunFam" id="1.20.200.10:FF:000008">
    <property type="entry name" value="Adenylosuccinate lyase"/>
    <property type="match status" value="1"/>
</dbReference>
<dbReference type="Gene3D" id="1.10.275.10">
    <property type="entry name" value="Fumarase/aspartase (N-terminal domain)"/>
    <property type="match status" value="1"/>
</dbReference>
<dbReference type="InterPro" id="IPR019468">
    <property type="entry name" value="AdenyloSucc_lyase_C"/>
</dbReference>
<dbReference type="InterPro" id="IPR022761">
    <property type="entry name" value="Fumarate_lyase_N"/>
</dbReference>
<feature type="domain" description="Adenylosuccinate lyase C-terminal" evidence="13">
    <location>
        <begin position="353"/>
        <end position="433"/>
    </location>
</feature>
<dbReference type="EMBL" id="CP022163">
    <property type="protein sequence ID" value="ATB27718.1"/>
    <property type="molecule type" value="Genomic_DNA"/>
</dbReference>
<evidence type="ECO:0000256" key="3">
    <source>
        <dbReference type="ARBA" id="ARBA00008273"/>
    </source>
</evidence>